<dbReference type="SMART" id="SM00980">
    <property type="entry name" value="THAP"/>
    <property type="match status" value="1"/>
</dbReference>
<accession>A0ABM4BJZ0</accession>
<dbReference type="Proteomes" id="UP001652625">
    <property type="component" value="Chromosome 03"/>
</dbReference>
<gene>
    <name evidence="8" type="primary">LOC136078177</name>
</gene>
<proteinExistence type="predicted"/>
<keyword evidence="2 5" id="KW-0863">Zinc-finger</keyword>
<keyword evidence="4 5" id="KW-0238">DNA-binding</keyword>
<keyword evidence="1" id="KW-0479">Metal-binding</keyword>
<dbReference type="PANTHER" id="PTHR47577">
    <property type="entry name" value="THAP DOMAIN-CONTAINING PROTEIN 6"/>
    <property type="match status" value="1"/>
</dbReference>
<sequence>MPGATCSITNCGTSRRTKGIGIFKLPYSNPADPAHQNWRSEWLNSITKGRVIDQQFKEQINSGKIYACEKHFKPDDFETHIGLKMTKKIMKNGAISTLLLPTKSCNLTSPKQRMPRKIILSETKEPIKYYNKLNDISIRIPKLKLLNGWITDVKEKEISILKNVSNQFVLPEFEITIDESLGYSLAVYGCMVPECHPIYSDYKRSMQNITVTNLIHVLESYQLCIGVPNHEKAASTIHHCIPFKINPHSWDTKSSPFNHMSYYRNINCDVLLKNSNRCKKCLLTNKSIIYSQIKKVKRHNEPAKLNAAISLTTPSRLKLTMQLHRLKCAQLQARIEAMKEELISSSVMMDCDLHSDFLSIISNTNHNISDFMNLFWQEQKKLFSVSPSEVRYHPMIIRYCLSIASKSPSAYQEIRDSKVLVLPSLRTLRDYKNCITPKAGFQEGIVAELCMQAEQYTKIERYIVLLIDEMSLKSNLVFDKNSHQLSGFVDLGDPDLNFATLQKCELATHALVFMVRGIAASLKFSIAYFTTITATAVQLFSLFWDSVCILEKRCNLYQVSVVADGASSNRTMIKFHHYMCGDMITPVIFKTINLYVKYRYIYFVADPPHLMKTARNCLLNSGAGKCTRYLWNNGKYLLWQHITQFYYEDFDNGLKLMPKLTNEHIHINSYSAMTVKLATQILSQTVASVLKTFGTEEHKETASFCEKMDMFFDCVNNKSLEEHKINIKPFLQKYTDQNDLRFNFLLNDFLDYFKDWKRSINERVDNTSSCQYSYEAKAKMFISHQTHEGLIMTCNSIVEVTRFLLAEGMSYVLTNRFCQDPLEKYFSAQRQIGRHSDNPDAKQFGYNSNAIRIQRSVSLNTGNTRGSYIKKKSLINVSEDLIPKRKRKKT</sequence>
<evidence type="ECO:0000256" key="1">
    <source>
        <dbReference type="ARBA" id="ARBA00022723"/>
    </source>
</evidence>
<dbReference type="InterPro" id="IPR048365">
    <property type="entry name" value="TNP-like_RNaseH_N"/>
</dbReference>
<evidence type="ECO:0000256" key="4">
    <source>
        <dbReference type="ARBA" id="ARBA00023125"/>
    </source>
</evidence>
<dbReference type="PROSITE" id="PS50950">
    <property type="entry name" value="ZF_THAP"/>
    <property type="match status" value="1"/>
</dbReference>
<keyword evidence="7" id="KW-1185">Reference proteome</keyword>
<feature type="domain" description="THAP-type" evidence="6">
    <location>
        <begin position="1"/>
        <end position="99"/>
    </location>
</feature>
<keyword evidence="3" id="KW-0862">Zinc</keyword>
<dbReference type="RefSeq" id="XP_065649371.1">
    <property type="nucleotide sequence ID" value="XM_065793299.1"/>
</dbReference>
<evidence type="ECO:0000259" key="6">
    <source>
        <dbReference type="PROSITE" id="PS50950"/>
    </source>
</evidence>
<dbReference type="Pfam" id="PF21788">
    <property type="entry name" value="TNP-like_GBD"/>
    <property type="match status" value="1"/>
</dbReference>
<reference evidence="8" key="1">
    <citation type="submission" date="2025-08" db="UniProtKB">
        <authorList>
            <consortium name="RefSeq"/>
        </authorList>
    </citation>
    <scope>IDENTIFICATION</scope>
</reference>
<protein>
    <submittedName>
        <fullName evidence="8">Uncharacterized protein LOC136078177</fullName>
    </submittedName>
</protein>
<evidence type="ECO:0000256" key="2">
    <source>
        <dbReference type="ARBA" id="ARBA00022771"/>
    </source>
</evidence>
<dbReference type="InterPro" id="IPR048366">
    <property type="entry name" value="TNP-like_GBD"/>
</dbReference>
<dbReference type="SUPFAM" id="SSF57716">
    <property type="entry name" value="Glucocorticoid receptor-like (DNA-binding domain)"/>
    <property type="match status" value="1"/>
</dbReference>
<organism evidence="7 8">
    <name type="scientific">Hydra vulgaris</name>
    <name type="common">Hydra</name>
    <name type="synonym">Hydra attenuata</name>
    <dbReference type="NCBI Taxonomy" id="6087"/>
    <lineage>
        <taxon>Eukaryota</taxon>
        <taxon>Metazoa</taxon>
        <taxon>Cnidaria</taxon>
        <taxon>Hydrozoa</taxon>
        <taxon>Hydroidolina</taxon>
        <taxon>Anthoathecata</taxon>
        <taxon>Aplanulata</taxon>
        <taxon>Hydridae</taxon>
        <taxon>Hydra</taxon>
    </lineage>
</organism>
<dbReference type="Pfam" id="PF21787">
    <property type="entry name" value="TNP-like_RNaseH_N"/>
    <property type="match status" value="1"/>
</dbReference>
<dbReference type="InterPro" id="IPR006612">
    <property type="entry name" value="THAP_Znf"/>
</dbReference>
<dbReference type="GeneID" id="136078177"/>
<dbReference type="Pfam" id="PF05485">
    <property type="entry name" value="THAP"/>
    <property type="match status" value="1"/>
</dbReference>
<evidence type="ECO:0000313" key="7">
    <source>
        <dbReference type="Proteomes" id="UP001652625"/>
    </source>
</evidence>
<dbReference type="PANTHER" id="PTHR47577:SF2">
    <property type="entry name" value="THAP DOMAIN CONTAINING 9"/>
    <property type="match status" value="1"/>
</dbReference>
<evidence type="ECO:0000256" key="3">
    <source>
        <dbReference type="ARBA" id="ARBA00022833"/>
    </source>
</evidence>
<name>A0ABM4BJZ0_HYDVU</name>
<evidence type="ECO:0000256" key="5">
    <source>
        <dbReference type="PROSITE-ProRule" id="PRU00309"/>
    </source>
</evidence>
<evidence type="ECO:0000313" key="8">
    <source>
        <dbReference type="RefSeq" id="XP_065649371.1"/>
    </source>
</evidence>